<keyword evidence="3" id="KW-1185">Reference proteome</keyword>
<dbReference type="PANTHER" id="PTHR30411:SF1">
    <property type="entry name" value="CYTOPLASMIC PROTEIN"/>
    <property type="match status" value="1"/>
</dbReference>
<evidence type="ECO:0000313" key="3">
    <source>
        <dbReference type="Proteomes" id="UP001567350"/>
    </source>
</evidence>
<name>A0ABV4IFE8_9BURK</name>
<proteinExistence type="predicted"/>
<accession>A0ABV4IFE8</accession>
<protein>
    <submittedName>
        <fullName evidence="2">YbaK/EbsC family protein</fullName>
    </submittedName>
</protein>
<dbReference type="CDD" id="cd04333">
    <property type="entry name" value="ProX_deacylase"/>
    <property type="match status" value="1"/>
</dbReference>
<dbReference type="SUPFAM" id="SSF55826">
    <property type="entry name" value="YbaK/ProRS associated domain"/>
    <property type="match status" value="1"/>
</dbReference>
<dbReference type="RefSeq" id="WP_370893555.1">
    <property type="nucleotide sequence ID" value="NZ_JBGJLR010000018.1"/>
</dbReference>
<reference evidence="2 3" key="1">
    <citation type="submission" date="2024-08" db="EMBL/GenBank/DDBJ databases">
        <authorList>
            <person name="Feng Z."/>
            <person name="Ronholm J."/>
        </authorList>
    </citation>
    <scope>NUCLEOTIDE SEQUENCE [LARGE SCALE GENOMIC DNA]</scope>
    <source>
        <strain evidence="2 3">4-AB0-8</strain>
    </source>
</reference>
<dbReference type="InterPro" id="IPR036754">
    <property type="entry name" value="YbaK/aa-tRNA-synt-asso_dom_sf"/>
</dbReference>
<dbReference type="Gene3D" id="3.90.960.10">
    <property type="entry name" value="YbaK/aminoacyl-tRNA synthetase-associated domain"/>
    <property type="match status" value="1"/>
</dbReference>
<comment type="caution">
    <text evidence="2">The sequence shown here is derived from an EMBL/GenBank/DDBJ whole genome shotgun (WGS) entry which is preliminary data.</text>
</comment>
<dbReference type="Proteomes" id="UP001567350">
    <property type="component" value="Unassembled WGS sequence"/>
</dbReference>
<evidence type="ECO:0000313" key="2">
    <source>
        <dbReference type="EMBL" id="MEZ2740565.1"/>
    </source>
</evidence>
<organism evidence="2 3">
    <name type="scientific">Comamonas jiangduensis</name>
    <dbReference type="NCBI Taxonomy" id="1194168"/>
    <lineage>
        <taxon>Bacteria</taxon>
        <taxon>Pseudomonadati</taxon>
        <taxon>Pseudomonadota</taxon>
        <taxon>Betaproteobacteria</taxon>
        <taxon>Burkholderiales</taxon>
        <taxon>Comamonadaceae</taxon>
        <taxon>Comamonas</taxon>
    </lineage>
</organism>
<gene>
    <name evidence="2" type="ORF">ACBP88_14130</name>
</gene>
<dbReference type="InterPro" id="IPR007214">
    <property type="entry name" value="YbaK/aa-tRNA-synth-assoc-dom"/>
</dbReference>
<feature type="domain" description="YbaK/aminoacyl-tRNA synthetase-associated" evidence="1">
    <location>
        <begin position="35"/>
        <end position="152"/>
    </location>
</feature>
<dbReference type="Pfam" id="PF04073">
    <property type="entry name" value="tRNA_edit"/>
    <property type="match status" value="1"/>
</dbReference>
<sequence>MCGSQLHALPEAVQRVARFLQDAGHPHAPRMLDGAARTAQEAADQLGILVGQVAKSVIFKRKPEGTHVLVVAAGDRRVDEKKVAALAGKIGRADAEFVKAQTGFSIGGVSPVAHAHPPLVLIDSSLQRFDVLWAAAGHPHAVFALNLAQLQALTQAPVVDIAEAAQEAVLT</sequence>
<dbReference type="EMBL" id="JBGJLR010000018">
    <property type="protein sequence ID" value="MEZ2740565.1"/>
    <property type="molecule type" value="Genomic_DNA"/>
</dbReference>
<dbReference type="PANTHER" id="PTHR30411">
    <property type="entry name" value="CYTOPLASMIC PROTEIN"/>
    <property type="match status" value="1"/>
</dbReference>
<evidence type="ECO:0000259" key="1">
    <source>
        <dbReference type="Pfam" id="PF04073"/>
    </source>
</evidence>